<keyword evidence="10" id="KW-1185">Reference proteome</keyword>
<evidence type="ECO:0000256" key="1">
    <source>
        <dbReference type="ARBA" id="ARBA00007737"/>
    </source>
</evidence>
<dbReference type="OrthoDB" id="20368at2759"/>
<dbReference type="InterPro" id="IPR024709">
    <property type="entry name" value="FucosylTrfase_pln"/>
</dbReference>
<evidence type="ECO:0000256" key="7">
    <source>
        <dbReference type="SAM" id="MobiDB-lite"/>
    </source>
</evidence>
<feature type="region of interest" description="Disordered" evidence="7">
    <location>
        <begin position="16"/>
        <end position="46"/>
    </location>
</feature>
<evidence type="ECO:0000256" key="4">
    <source>
        <dbReference type="ARBA" id="ARBA00023253"/>
    </source>
</evidence>
<comment type="caution">
    <text evidence="9">The sequence shown here is derived from an EMBL/GenBank/DDBJ whole genome shotgun (WGS) entry which is preliminary data.</text>
</comment>
<evidence type="ECO:0000256" key="6">
    <source>
        <dbReference type="ARBA" id="ARBA00030350"/>
    </source>
</evidence>
<dbReference type="GO" id="GO:0006004">
    <property type="term" value="P:fucose metabolic process"/>
    <property type="evidence" value="ECO:0007669"/>
    <property type="project" value="UniProtKB-KW"/>
</dbReference>
<dbReference type="PANTHER" id="PTHR31288:SF10">
    <property type="entry name" value="PROTEIN ESMERALDA 1"/>
    <property type="match status" value="1"/>
</dbReference>
<keyword evidence="4" id="KW-0294">Fucose metabolism</keyword>
<evidence type="ECO:0000256" key="3">
    <source>
        <dbReference type="ARBA" id="ARBA00022679"/>
    </source>
</evidence>
<dbReference type="EMBL" id="JAAALK010000288">
    <property type="protein sequence ID" value="KAG8054791.1"/>
    <property type="molecule type" value="Genomic_DNA"/>
</dbReference>
<evidence type="ECO:0000256" key="2">
    <source>
        <dbReference type="ARBA" id="ARBA00022676"/>
    </source>
</evidence>
<organism evidence="9 10">
    <name type="scientific">Zizania palustris</name>
    <name type="common">Northern wild rice</name>
    <dbReference type="NCBI Taxonomy" id="103762"/>
    <lineage>
        <taxon>Eukaryota</taxon>
        <taxon>Viridiplantae</taxon>
        <taxon>Streptophyta</taxon>
        <taxon>Embryophyta</taxon>
        <taxon>Tracheophyta</taxon>
        <taxon>Spermatophyta</taxon>
        <taxon>Magnoliopsida</taxon>
        <taxon>Liliopsida</taxon>
        <taxon>Poales</taxon>
        <taxon>Poaceae</taxon>
        <taxon>BOP clade</taxon>
        <taxon>Oryzoideae</taxon>
        <taxon>Oryzeae</taxon>
        <taxon>Zizaniinae</taxon>
        <taxon>Zizania</taxon>
    </lineage>
</organism>
<name>A0A8J5RJU4_ZIZPA</name>
<evidence type="ECO:0000256" key="8">
    <source>
        <dbReference type="SAM" id="Phobius"/>
    </source>
</evidence>
<keyword evidence="5" id="KW-0119">Carbohydrate metabolism</keyword>
<accession>A0A8J5RJU4</accession>
<evidence type="ECO:0000313" key="9">
    <source>
        <dbReference type="EMBL" id="KAG8054791.1"/>
    </source>
</evidence>
<gene>
    <name evidence="9" type="ORF">GUJ93_ZPchr0001g29518</name>
</gene>
<evidence type="ECO:0000313" key="10">
    <source>
        <dbReference type="Proteomes" id="UP000729402"/>
    </source>
</evidence>
<protein>
    <recommendedName>
        <fullName evidence="6">O-fucosyltransferase family protein</fullName>
    </recommendedName>
</protein>
<comment type="similarity">
    <text evidence="1">Belongs to the glycosyltransferase GT106 family.</text>
</comment>
<reference evidence="9" key="1">
    <citation type="journal article" date="2021" name="bioRxiv">
        <title>Whole Genome Assembly and Annotation of Northern Wild Rice, Zizania palustris L., Supports a Whole Genome Duplication in the Zizania Genus.</title>
        <authorList>
            <person name="Haas M."/>
            <person name="Kono T."/>
            <person name="Macchietto M."/>
            <person name="Millas R."/>
            <person name="McGilp L."/>
            <person name="Shao M."/>
            <person name="Duquette J."/>
            <person name="Hirsch C.N."/>
            <person name="Kimball J."/>
        </authorList>
    </citation>
    <scope>NUCLEOTIDE SEQUENCE</scope>
    <source>
        <tissue evidence="9">Fresh leaf tissue</tissue>
    </source>
</reference>
<reference evidence="9" key="2">
    <citation type="submission" date="2021-02" db="EMBL/GenBank/DDBJ databases">
        <authorList>
            <person name="Kimball J.A."/>
            <person name="Haas M.W."/>
            <person name="Macchietto M."/>
            <person name="Kono T."/>
            <person name="Duquette J."/>
            <person name="Shao M."/>
        </authorList>
    </citation>
    <scope>NUCLEOTIDE SEQUENCE</scope>
    <source>
        <tissue evidence="9">Fresh leaf tissue</tissue>
    </source>
</reference>
<keyword evidence="8" id="KW-0472">Membrane</keyword>
<dbReference type="PANTHER" id="PTHR31288">
    <property type="entry name" value="O-FUCOSYLTRANSFERASE FAMILY PROTEIN"/>
    <property type="match status" value="1"/>
</dbReference>
<sequence length="601" mass="67352">MQNHAYSRLGSVGGGGVGGAVLSPPSSPRRGSGRRLSAKGGSGRGGSVVRRAARAVFAAFLRRQAVFLFAPLLYVSAMLLYMGSISLDSVPRIISRHAPGSLYRSSQLYTRLRAEMNADNATDALTTVWRHAYKGGVWQPCINNNTCGLPESNGYIYVEANGGLNQQRTSICNAVAVAGFLNATLVIPNFRYHSIWRDPSTFGDIYDEEHFVQRLENDVRVVDKLPEFIMERFGHNLSNVFNFKIKAWSPIQYYKGVVLPKLIEERLIRISPFANRLSFDAPSAVQRLRCLANFEALKFSKAITTLSDTLISRMRKKSAENNEKYVAVHLRFEEDMVAFSCCVFESGDEEKKELDAARERGWSGKFTRPGRVIRPGVIRVNGKCPLTPLEVGLMLRGMGFSNNTAIYLASGRIYKSEKNMAPLLEMFPLLQTKDTLASDEELAPFKNFSSRMAAIDYSVCVHSEVFVTTQGGNFPHFLVGHRRYLYGGHSKTIKPDKRRLAILFDNPRIGWKSLKRQLVNMRLHSDVKGIEMKRANDSFVCAARIIIPLNDNTCERKLGAFWYKMDQSFSNEPHNIPCYSSGPEDGHLTQESSARLLFLPC</sequence>
<keyword evidence="8" id="KW-1133">Transmembrane helix</keyword>
<dbReference type="Proteomes" id="UP000729402">
    <property type="component" value="Unassembled WGS sequence"/>
</dbReference>
<keyword evidence="3" id="KW-0808">Transferase</keyword>
<dbReference type="Pfam" id="PF10250">
    <property type="entry name" value="O-FucT"/>
    <property type="match status" value="1"/>
</dbReference>
<dbReference type="AlphaFoldDB" id="A0A8J5RJU4"/>
<feature type="compositionally biased region" description="Low complexity" evidence="7">
    <location>
        <begin position="20"/>
        <end position="30"/>
    </location>
</feature>
<keyword evidence="2" id="KW-0328">Glycosyltransferase</keyword>
<proteinExistence type="inferred from homology"/>
<feature type="transmembrane region" description="Helical" evidence="8">
    <location>
        <begin position="66"/>
        <end position="87"/>
    </location>
</feature>
<keyword evidence="8" id="KW-0812">Transmembrane</keyword>
<evidence type="ECO:0000256" key="5">
    <source>
        <dbReference type="ARBA" id="ARBA00023277"/>
    </source>
</evidence>
<dbReference type="GO" id="GO:0016757">
    <property type="term" value="F:glycosyltransferase activity"/>
    <property type="evidence" value="ECO:0007669"/>
    <property type="project" value="UniProtKB-KW"/>
</dbReference>
<dbReference type="InterPro" id="IPR019378">
    <property type="entry name" value="GDP-Fuc_O-FucTrfase"/>
</dbReference>
<dbReference type="CDD" id="cd11299">
    <property type="entry name" value="O-FucT_plant"/>
    <property type="match status" value="1"/>
</dbReference>